<organism evidence="2 3">
    <name type="scientific">Flavobacterium suncheonense GH29-5 = DSM 17707</name>
    <dbReference type="NCBI Taxonomy" id="1121899"/>
    <lineage>
        <taxon>Bacteria</taxon>
        <taxon>Pseudomonadati</taxon>
        <taxon>Bacteroidota</taxon>
        <taxon>Flavobacteriia</taxon>
        <taxon>Flavobacteriales</taxon>
        <taxon>Flavobacteriaceae</taxon>
        <taxon>Flavobacterium</taxon>
    </lineage>
</organism>
<feature type="domain" description="DUF6705" evidence="1">
    <location>
        <begin position="2"/>
        <end position="187"/>
    </location>
</feature>
<evidence type="ECO:0000313" key="2">
    <source>
        <dbReference type="EMBL" id="KGO86208.1"/>
    </source>
</evidence>
<evidence type="ECO:0000313" key="3">
    <source>
        <dbReference type="Proteomes" id="UP000030121"/>
    </source>
</evidence>
<dbReference type="AlphaFoldDB" id="A0A0A2M462"/>
<gene>
    <name evidence="2" type="ORF">Q764_13740</name>
</gene>
<name>A0A0A2M462_9FLAO</name>
<comment type="caution">
    <text evidence="2">The sequence shown here is derived from an EMBL/GenBank/DDBJ whole genome shotgun (WGS) entry which is preliminary data.</text>
</comment>
<sequence>MSFSCKAQVVPLNTYYDDASTGAYFKDTFDEMNKFVGTWKFTSGNTTLTITLEKKENVFDGEFYEDLLIGEYKYVKNGIELINTLPVLNDPSITGRYHNISGRQIIPNNIFVLCNDCTQNERRFKLHFNDPQRDYLSVSIILRYLLNESNPNKMTVTVFANDGVMLPYNGAPTEPRVPYGEYLMIKQ</sequence>
<protein>
    <recommendedName>
        <fullName evidence="1">DUF6705 domain-containing protein</fullName>
    </recommendedName>
</protein>
<reference evidence="2 3" key="1">
    <citation type="submission" date="2013-09" db="EMBL/GenBank/DDBJ databases">
        <authorList>
            <person name="Zeng Z."/>
            <person name="Chen C."/>
        </authorList>
    </citation>
    <scope>NUCLEOTIDE SEQUENCE [LARGE SCALE GENOMIC DNA]</scope>
    <source>
        <strain evidence="2 3">GH29-5</strain>
    </source>
</reference>
<dbReference type="Proteomes" id="UP000030121">
    <property type="component" value="Unassembled WGS sequence"/>
</dbReference>
<dbReference type="Pfam" id="PF20448">
    <property type="entry name" value="DUF6705"/>
    <property type="match status" value="1"/>
</dbReference>
<evidence type="ECO:0000259" key="1">
    <source>
        <dbReference type="Pfam" id="PF20448"/>
    </source>
</evidence>
<dbReference type="EMBL" id="JRLW01000030">
    <property type="protein sequence ID" value="KGO86208.1"/>
    <property type="molecule type" value="Genomic_DNA"/>
</dbReference>
<accession>A0A0A2M462</accession>
<dbReference type="eggNOG" id="ENOG503462H">
    <property type="taxonomic scope" value="Bacteria"/>
</dbReference>
<dbReference type="InterPro" id="IPR046551">
    <property type="entry name" value="DUF6705"/>
</dbReference>
<keyword evidence="3" id="KW-1185">Reference proteome</keyword>
<dbReference type="STRING" id="1121899.GCA_000430025_02676"/>
<proteinExistence type="predicted"/>